<dbReference type="CDD" id="cd01647">
    <property type="entry name" value="RT_LTR"/>
    <property type="match status" value="1"/>
</dbReference>
<dbReference type="Pfam" id="PF03732">
    <property type="entry name" value="Retrotrans_gag"/>
    <property type="match status" value="1"/>
</dbReference>
<feature type="domain" description="Integrase catalytic" evidence="19">
    <location>
        <begin position="1174"/>
        <end position="1338"/>
    </location>
</feature>
<feature type="compositionally biased region" description="Basic and acidic residues" evidence="17">
    <location>
        <begin position="294"/>
        <end position="308"/>
    </location>
</feature>
<dbReference type="GO" id="GO:0046872">
    <property type="term" value="F:metal ion binding"/>
    <property type="evidence" value="ECO:0007669"/>
    <property type="project" value="UniProtKB-KW"/>
</dbReference>
<keyword evidence="16" id="KW-0175">Coiled coil</keyword>
<dbReference type="Pfam" id="PF13975">
    <property type="entry name" value="gag-asp_proteas"/>
    <property type="match status" value="1"/>
</dbReference>
<dbReference type="GO" id="GO:0003677">
    <property type="term" value="F:DNA binding"/>
    <property type="evidence" value="ECO:0007669"/>
    <property type="project" value="UniProtKB-KW"/>
</dbReference>
<keyword evidence="7" id="KW-0255">Endonuclease</keyword>
<dbReference type="Pfam" id="PF17921">
    <property type="entry name" value="Integrase_H2C2"/>
    <property type="match status" value="1"/>
</dbReference>
<dbReference type="SUPFAM" id="SSF56672">
    <property type="entry name" value="DNA/RNA polymerases"/>
    <property type="match status" value="1"/>
</dbReference>
<dbReference type="InterPro" id="IPR001584">
    <property type="entry name" value="Integrase_cat-core"/>
</dbReference>
<evidence type="ECO:0000256" key="15">
    <source>
        <dbReference type="ARBA" id="ARBA00023268"/>
    </source>
</evidence>
<keyword evidence="4" id="KW-0540">Nuclease</keyword>
<dbReference type="Pfam" id="PF00078">
    <property type="entry name" value="RVT_1"/>
    <property type="match status" value="1"/>
</dbReference>
<dbReference type="InterPro" id="IPR056924">
    <property type="entry name" value="SH3_Tf2-1"/>
</dbReference>
<dbReference type="InterPro" id="IPR005162">
    <property type="entry name" value="Retrotrans_gag_dom"/>
</dbReference>
<dbReference type="InterPro" id="IPR016197">
    <property type="entry name" value="Chromo-like_dom_sf"/>
</dbReference>
<keyword evidence="2" id="KW-0808">Transferase</keyword>
<keyword evidence="3" id="KW-0548">Nucleotidyltransferase</keyword>
<dbReference type="GO" id="GO:0015074">
    <property type="term" value="P:DNA integration"/>
    <property type="evidence" value="ECO:0007669"/>
    <property type="project" value="UniProtKB-KW"/>
</dbReference>
<dbReference type="Proteomes" id="UP001152523">
    <property type="component" value="Unassembled WGS sequence"/>
</dbReference>
<dbReference type="Gene3D" id="3.10.10.10">
    <property type="entry name" value="HIV Type 1 Reverse Transcriptase, subunit A, domain 1"/>
    <property type="match status" value="1"/>
</dbReference>
<dbReference type="SUPFAM" id="SSF54160">
    <property type="entry name" value="Chromo domain-like"/>
    <property type="match status" value="1"/>
</dbReference>
<dbReference type="Gene3D" id="1.10.340.70">
    <property type="match status" value="1"/>
</dbReference>
<dbReference type="GO" id="GO:0006508">
    <property type="term" value="P:proteolysis"/>
    <property type="evidence" value="ECO:0007669"/>
    <property type="project" value="UniProtKB-KW"/>
</dbReference>
<dbReference type="PANTHER" id="PTHR37984">
    <property type="entry name" value="PROTEIN CBG26694"/>
    <property type="match status" value="1"/>
</dbReference>
<evidence type="ECO:0000256" key="2">
    <source>
        <dbReference type="ARBA" id="ARBA00022679"/>
    </source>
</evidence>
<keyword evidence="12" id="KW-0239">DNA-directed DNA polymerase</keyword>
<feature type="coiled-coil region" evidence="16">
    <location>
        <begin position="1356"/>
        <end position="1386"/>
    </location>
</feature>
<dbReference type="InterPro" id="IPR043128">
    <property type="entry name" value="Rev_trsase/Diguanyl_cyclase"/>
</dbReference>
<dbReference type="FunFam" id="3.10.10.10:FF:000007">
    <property type="entry name" value="Retrovirus-related Pol polyprotein from transposon 17.6-like Protein"/>
    <property type="match status" value="1"/>
</dbReference>
<dbReference type="GO" id="GO:0004190">
    <property type="term" value="F:aspartic-type endopeptidase activity"/>
    <property type="evidence" value="ECO:0007669"/>
    <property type="project" value="UniProtKB-KW"/>
</dbReference>
<dbReference type="InterPro" id="IPR012337">
    <property type="entry name" value="RNaseH-like_sf"/>
</dbReference>
<feature type="domain" description="Reverse transcriptase" evidence="18">
    <location>
        <begin position="654"/>
        <end position="833"/>
    </location>
</feature>
<dbReference type="FunFam" id="3.30.420.10:FF:000219">
    <property type="entry name" value="Putative retroelement"/>
    <property type="match status" value="1"/>
</dbReference>
<dbReference type="Pfam" id="PF24626">
    <property type="entry name" value="SH3_Tf2-1"/>
    <property type="match status" value="1"/>
</dbReference>
<sequence length="1570" mass="178070">MPATRMDERVEALEKSQDAFRTEVNQQFLSIHESLSYLTGLLNQSSLAKGQFDSSTNIQDASTLDSSKEKSTDTTPHPRATSLDDCQIPIHHIKLPIFSGTDPMGWLARAEQFFAIHCTREDLKVATAFISMEGPALHWIQWLQQHNPLLSWVQFKSELLEEFDGELSGPLFEQLAALRQEDTVADFTNEFRARLAQIPGLASHVQLGLYLNALKPEIRVKFRPSDVVDLRTAMNVAKSVERELLFSATGRLMGGFNNAKEIKINWSSDVGQSGIDGRTPYGPTKQSSLFYPKPRPDRSTTSQPEKHPGVHTTSSHGPPQHFSSTLRHQGQPSASKPVRRFSNREYLDMRAKGQCFRCKQQYSPMHVCPNKSLQILIAEDDEDELSKEMNPTDCLEVDHPPADSSQIFICDLPLTALGGIDGPKTLKFLGWVANQEVVIMVDSGASHNFISEKLKDHINHPLNATHRFGVRLGDGRQEQSSGKYSQLPVNLGPVTMSLDCYLFPLGGVDIILGMAWLETLGDVTANFAKQILKFKVDDQLVQLVGDPSLSRLPMTFNSLERMTYIDTCYLFWSLDDVSLSTYEGSDISLAQQTQLTTFLHTHCQVFGEPHGLPPSRLHDHQIILKDGTTPVSVKPYRYGHSQKNEIERLVEDMLLAGIIQPSSSPFSSPVLLVKKKDGSWRFCVDYRELNKATVPNKYPIPVIQEMLDELHGARYFSKIDLRSGYHQIRVAPQDVPKTAFRTHSGHYEFLVMPFGLMNAPATFQQIMNDIFRPHLRRFVLVFFDDILIYSVTWEDHLQHLTVVMDILKHNQFKANEKKCSFGKTSVEYLGHIVSQFGVAMDPSKISSVLRWPQPQSFKAVRGFLGLTGYYRRFIRDYGKLAQPLTALLKKDSLARFQWSQPAQSAFEALKAAVTSAPVLATPDFSLPFLIECDASGTGVGAVLMQGLRPIAYFSKALSGRTLAKSAYEKELMALVLAIQHWRPYLIGRKFVVRTDHRSLRHLLHQRVTTPSQQDWISKLLGYDFEITYKPGKTNNAADALSRQHETMHLSAISLPVWADWSELESAISRDAYLHSIYEQLQRDPASSPPFQLINGRLFYKGRIVLPANSPWISKLLEEFHSTPMGGHSGAYRTYRRLAANVYWKGMMKRVQQFVSECLICQKNKYETLSPAGLLHPLPIPSAIWEDIAMDFITGLPRSNGFDCIWVVIDRFTKYAHFVGLRHPFTARSLADVFAKEIVRLHGVPHSIVSDRDPIFLSNFWTEFFAKLGTKLRMSTSYHPQTDGQSEVVNRCLEQYLRCFTSEQPKQWGHYLHWAEYWYNTSFQGAAGYTPFQTLYGRAAPTLAQYLPGEFKVAAVADDHEDRNEILRQLRYNLERAQQRMVKVANAKRRDLEFQVGDKVLLKLRPHRQTTVQKRINQKLAPRYFGPFVIIRKLSAVAYKLALPPSAKVHPVFHVSQLKRVTGEHPALAELPEDLVVEDPVFVPHDIIASRKMNGVHQVLVHWEGRPTDEATWMDAADFRGQFPHTSLVDKTVSLDGGNDTRASGWIVYSRKRKGNQRFMETNQEQINKET</sequence>
<keyword evidence="15" id="KW-0511">Multifunctional enzyme</keyword>
<dbReference type="Gene3D" id="2.40.50.40">
    <property type="match status" value="1"/>
</dbReference>
<evidence type="ECO:0000256" key="3">
    <source>
        <dbReference type="ARBA" id="ARBA00022695"/>
    </source>
</evidence>
<dbReference type="CDD" id="cd09274">
    <property type="entry name" value="RNase_HI_RT_Ty3"/>
    <property type="match status" value="1"/>
</dbReference>
<evidence type="ECO:0000256" key="1">
    <source>
        <dbReference type="ARBA" id="ARBA00022670"/>
    </source>
</evidence>
<dbReference type="SUPFAM" id="SSF50630">
    <property type="entry name" value="Acid proteases"/>
    <property type="match status" value="1"/>
</dbReference>
<evidence type="ECO:0000256" key="6">
    <source>
        <dbReference type="ARBA" id="ARBA00022750"/>
    </source>
</evidence>
<proteinExistence type="predicted"/>
<keyword evidence="10" id="KW-0229">DNA integration</keyword>
<dbReference type="Gene3D" id="2.40.70.10">
    <property type="entry name" value="Acid Proteases"/>
    <property type="match status" value="1"/>
</dbReference>
<keyword evidence="8" id="KW-0378">Hydrolase</keyword>
<keyword evidence="5" id="KW-0479">Metal-binding</keyword>
<evidence type="ECO:0000313" key="21">
    <source>
        <dbReference type="Proteomes" id="UP001152523"/>
    </source>
</evidence>
<dbReference type="GO" id="GO:0003887">
    <property type="term" value="F:DNA-directed DNA polymerase activity"/>
    <property type="evidence" value="ECO:0007669"/>
    <property type="project" value="UniProtKB-KW"/>
</dbReference>
<evidence type="ECO:0000256" key="7">
    <source>
        <dbReference type="ARBA" id="ARBA00022759"/>
    </source>
</evidence>
<dbReference type="InterPro" id="IPR021109">
    <property type="entry name" value="Peptidase_aspartic_dom_sf"/>
</dbReference>
<evidence type="ECO:0000256" key="9">
    <source>
        <dbReference type="ARBA" id="ARBA00022842"/>
    </source>
</evidence>
<dbReference type="InterPro" id="IPR041588">
    <property type="entry name" value="Integrase_H2C2"/>
</dbReference>
<evidence type="ECO:0000256" key="12">
    <source>
        <dbReference type="ARBA" id="ARBA00022932"/>
    </source>
</evidence>
<evidence type="ECO:0000256" key="4">
    <source>
        <dbReference type="ARBA" id="ARBA00022722"/>
    </source>
</evidence>
<dbReference type="EMBL" id="CAMAPF010001023">
    <property type="protein sequence ID" value="CAH9140159.1"/>
    <property type="molecule type" value="Genomic_DNA"/>
</dbReference>
<evidence type="ECO:0000256" key="10">
    <source>
        <dbReference type="ARBA" id="ARBA00022908"/>
    </source>
</evidence>
<dbReference type="Pfam" id="PF17919">
    <property type="entry name" value="RT_RNaseH_2"/>
    <property type="match status" value="1"/>
</dbReference>
<gene>
    <name evidence="20" type="ORF">CEPIT_LOCUS38131</name>
</gene>
<keyword evidence="21" id="KW-1185">Reference proteome</keyword>
<dbReference type="GO" id="GO:0004519">
    <property type="term" value="F:endonuclease activity"/>
    <property type="evidence" value="ECO:0007669"/>
    <property type="project" value="UniProtKB-KW"/>
</dbReference>
<feature type="region of interest" description="Disordered" evidence="17">
    <location>
        <begin position="57"/>
        <end position="83"/>
    </location>
</feature>
<evidence type="ECO:0000256" key="16">
    <source>
        <dbReference type="SAM" id="Coils"/>
    </source>
</evidence>
<organism evidence="20 21">
    <name type="scientific">Cuscuta epithymum</name>
    <dbReference type="NCBI Taxonomy" id="186058"/>
    <lineage>
        <taxon>Eukaryota</taxon>
        <taxon>Viridiplantae</taxon>
        <taxon>Streptophyta</taxon>
        <taxon>Embryophyta</taxon>
        <taxon>Tracheophyta</taxon>
        <taxon>Spermatophyta</taxon>
        <taxon>Magnoliopsida</taxon>
        <taxon>eudicotyledons</taxon>
        <taxon>Gunneridae</taxon>
        <taxon>Pentapetalae</taxon>
        <taxon>asterids</taxon>
        <taxon>lamiids</taxon>
        <taxon>Solanales</taxon>
        <taxon>Convolvulaceae</taxon>
        <taxon>Cuscuteae</taxon>
        <taxon>Cuscuta</taxon>
        <taxon>Cuscuta subgen. Cuscuta</taxon>
    </lineage>
</organism>
<keyword evidence="14" id="KW-0233">DNA recombination</keyword>
<evidence type="ECO:0000259" key="18">
    <source>
        <dbReference type="PROSITE" id="PS50878"/>
    </source>
</evidence>
<name>A0AAV0FXU9_9ASTE</name>
<evidence type="ECO:0000259" key="19">
    <source>
        <dbReference type="PROSITE" id="PS50994"/>
    </source>
</evidence>
<dbReference type="InterPro" id="IPR036397">
    <property type="entry name" value="RNaseH_sf"/>
</dbReference>
<dbReference type="InterPro" id="IPR043502">
    <property type="entry name" value="DNA/RNA_pol_sf"/>
</dbReference>
<comment type="caution">
    <text evidence="20">The sequence shown here is derived from an EMBL/GenBank/DDBJ whole genome shotgun (WGS) entry which is preliminary data.</text>
</comment>
<keyword evidence="6" id="KW-0064">Aspartyl protease</keyword>
<feature type="region of interest" description="Disordered" evidence="17">
    <location>
        <begin position="273"/>
        <end position="341"/>
    </location>
</feature>
<evidence type="ECO:0000256" key="14">
    <source>
        <dbReference type="ARBA" id="ARBA00023172"/>
    </source>
</evidence>
<reference evidence="20" key="1">
    <citation type="submission" date="2022-07" db="EMBL/GenBank/DDBJ databases">
        <authorList>
            <person name="Macas J."/>
            <person name="Novak P."/>
            <person name="Neumann P."/>
        </authorList>
    </citation>
    <scope>NUCLEOTIDE SEQUENCE</scope>
</reference>
<dbReference type="PANTHER" id="PTHR37984:SF5">
    <property type="entry name" value="PROTEIN NYNRIN-LIKE"/>
    <property type="match status" value="1"/>
</dbReference>
<dbReference type="CDD" id="cd00303">
    <property type="entry name" value="retropepsin_like"/>
    <property type="match status" value="1"/>
</dbReference>
<dbReference type="PROSITE" id="PS50994">
    <property type="entry name" value="INTEGRASE"/>
    <property type="match status" value="1"/>
</dbReference>
<feature type="compositionally biased region" description="Polar residues" evidence="17">
    <location>
        <begin position="311"/>
        <end position="334"/>
    </location>
</feature>
<dbReference type="Gene3D" id="3.30.70.270">
    <property type="match status" value="2"/>
</dbReference>
<keyword evidence="11" id="KW-0695">RNA-directed DNA polymerase</keyword>
<evidence type="ECO:0000256" key="13">
    <source>
        <dbReference type="ARBA" id="ARBA00023125"/>
    </source>
</evidence>
<evidence type="ECO:0000256" key="5">
    <source>
        <dbReference type="ARBA" id="ARBA00022723"/>
    </source>
</evidence>
<evidence type="ECO:0000256" key="17">
    <source>
        <dbReference type="SAM" id="MobiDB-lite"/>
    </source>
</evidence>
<dbReference type="GO" id="GO:0003964">
    <property type="term" value="F:RNA-directed DNA polymerase activity"/>
    <property type="evidence" value="ECO:0007669"/>
    <property type="project" value="UniProtKB-KW"/>
</dbReference>
<dbReference type="FunFam" id="3.30.70.270:FF:000020">
    <property type="entry name" value="Transposon Tf2-6 polyprotein-like Protein"/>
    <property type="match status" value="1"/>
</dbReference>
<protein>
    <recommendedName>
        <fullName evidence="22">Ty3/gypsy retrotransposon protein</fullName>
    </recommendedName>
</protein>
<evidence type="ECO:0000256" key="11">
    <source>
        <dbReference type="ARBA" id="ARBA00022918"/>
    </source>
</evidence>
<evidence type="ECO:0008006" key="22">
    <source>
        <dbReference type="Google" id="ProtNLM"/>
    </source>
</evidence>
<keyword evidence="13" id="KW-0238">DNA-binding</keyword>
<dbReference type="InterPro" id="IPR041577">
    <property type="entry name" value="RT_RNaseH_2"/>
</dbReference>
<dbReference type="InterPro" id="IPR000477">
    <property type="entry name" value="RT_dom"/>
</dbReference>
<keyword evidence="1" id="KW-0645">Protease</keyword>
<evidence type="ECO:0000256" key="8">
    <source>
        <dbReference type="ARBA" id="ARBA00022801"/>
    </source>
</evidence>
<dbReference type="InterPro" id="IPR050951">
    <property type="entry name" value="Retrovirus_Pol_polyprotein"/>
</dbReference>
<evidence type="ECO:0000313" key="20">
    <source>
        <dbReference type="EMBL" id="CAH9140159.1"/>
    </source>
</evidence>
<dbReference type="GO" id="GO:0006310">
    <property type="term" value="P:DNA recombination"/>
    <property type="evidence" value="ECO:0007669"/>
    <property type="project" value="UniProtKB-KW"/>
</dbReference>
<keyword evidence="9" id="KW-0460">Magnesium</keyword>
<dbReference type="PROSITE" id="PS50878">
    <property type="entry name" value="RT_POL"/>
    <property type="match status" value="1"/>
</dbReference>
<dbReference type="SUPFAM" id="SSF53098">
    <property type="entry name" value="Ribonuclease H-like"/>
    <property type="match status" value="1"/>
</dbReference>
<dbReference type="Gene3D" id="3.10.20.370">
    <property type="match status" value="1"/>
</dbReference>
<dbReference type="Gene3D" id="3.30.420.10">
    <property type="entry name" value="Ribonuclease H-like superfamily/Ribonuclease H"/>
    <property type="match status" value="1"/>
</dbReference>
<accession>A0AAV0FXU9</accession>